<accession>A0AA86PNG6</accession>
<dbReference type="InterPro" id="IPR017853">
    <property type="entry name" value="GH"/>
</dbReference>
<dbReference type="InterPro" id="IPR002053">
    <property type="entry name" value="Glyco_hydro_25"/>
</dbReference>
<keyword evidence="2" id="KW-0732">Signal</keyword>
<organism evidence="3">
    <name type="scientific">Hexamita inflata</name>
    <dbReference type="NCBI Taxonomy" id="28002"/>
    <lineage>
        <taxon>Eukaryota</taxon>
        <taxon>Metamonada</taxon>
        <taxon>Diplomonadida</taxon>
        <taxon>Hexamitidae</taxon>
        <taxon>Hexamitinae</taxon>
        <taxon>Hexamita</taxon>
    </lineage>
</organism>
<comment type="similarity">
    <text evidence="1">Belongs to the glycosyl hydrolase 25 family.</text>
</comment>
<evidence type="ECO:0000313" key="5">
    <source>
        <dbReference type="Proteomes" id="UP001642409"/>
    </source>
</evidence>
<reference evidence="3" key="1">
    <citation type="submission" date="2023-06" db="EMBL/GenBank/DDBJ databases">
        <authorList>
            <person name="Kurt Z."/>
        </authorList>
    </citation>
    <scope>NUCLEOTIDE SEQUENCE</scope>
</reference>
<dbReference type="InterPro" id="IPR051595">
    <property type="entry name" value="GH25_Enzymes"/>
</dbReference>
<keyword evidence="5" id="KW-1185">Reference proteome</keyword>
<dbReference type="PANTHER" id="PTHR23208:SF36">
    <property type="entry name" value="LYSOZYME-RELATED"/>
    <property type="match status" value="1"/>
</dbReference>
<gene>
    <name evidence="4" type="ORF">HINF_LOCUS11345</name>
    <name evidence="3" type="ORF">HINF_LOCUS25852</name>
</gene>
<dbReference type="GO" id="GO:0009253">
    <property type="term" value="P:peptidoglycan catabolic process"/>
    <property type="evidence" value="ECO:0007669"/>
    <property type="project" value="InterPro"/>
</dbReference>
<evidence type="ECO:0000313" key="3">
    <source>
        <dbReference type="EMBL" id="CAI9938207.1"/>
    </source>
</evidence>
<proteinExistence type="inferred from homology"/>
<dbReference type="Proteomes" id="UP001642409">
    <property type="component" value="Unassembled WGS sequence"/>
</dbReference>
<protein>
    <submittedName>
        <fullName evidence="3">Glycosyl hydrolase family 25 protein</fullName>
    </submittedName>
    <submittedName>
        <fullName evidence="4">Glycosyl_hydrolase family 25 protein</fullName>
    </submittedName>
</protein>
<dbReference type="SUPFAM" id="SSF51445">
    <property type="entry name" value="(Trans)glycosidases"/>
    <property type="match status" value="1"/>
</dbReference>
<comment type="caution">
    <text evidence="3">The sequence shown here is derived from an EMBL/GenBank/DDBJ whole genome shotgun (WGS) entry which is preliminary data.</text>
</comment>
<dbReference type="EMBL" id="CATOUU010000654">
    <property type="protein sequence ID" value="CAI9938207.1"/>
    <property type="molecule type" value="Genomic_DNA"/>
</dbReference>
<dbReference type="GO" id="GO:0007165">
    <property type="term" value="P:signal transduction"/>
    <property type="evidence" value="ECO:0007669"/>
    <property type="project" value="TreeGrafter"/>
</dbReference>
<evidence type="ECO:0000256" key="1">
    <source>
        <dbReference type="ARBA" id="ARBA00010646"/>
    </source>
</evidence>
<sequence length="208" mass="23449">MSVLLAITLQTRGFDVSYYQGAVTQATFTCLHNAGYQFAIIEAQIGTTFNANAVQDYQRAKAAGIKNVDFYIFPTTKQDAKTQVKNTIQKLQNAGVMSGNMVWLDVENINLFYPTQAQNQKFITDLLAEMSSILGAKRVGVYSNWVQWESIVGKGWTGAQPHQIWYPHYDNSQSFSDFKTFGGWTKPSIKQYQGDVSECSTTIDRNFY</sequence>
<keyword evidence="3" id="KW-0378">Hydrolase</keyword>
<evidence type="ECO:0000256" key="2">
    <source>
        <dbReference type="ARBA" id="ARBA00022729"/>
    </source>
</evidence>
<evidence type="ECO:0000313" key="4">
    <source>
        <dbReference type="EMBL" id="CAL5990443.1"/>
    </source>
</evidence>
<dbReference type="Gene3D" id="3.20.20.80">
    <property type="entry name" value="Glycosidases"/>
    <property type="match status" value="1"/>
</dbReference>
<dbReference type="PROSITE" id="PS51904">
    <property type="entry name" value="GLYCOSYL_HYDROL_F25_2"/>
    <property type="match status" value="1"/>
</dbReference>
<dbReference type="GO" id="GO:0003796">
    <property type="term" value="F:lysozyme activity"/>
    <property type="evidence" value="ECO:0007669"/>
    <property type="project" value="InterPro"/>
</dbReference>
<dbReference type="GO" id="GO:0016998">
    <property type="term" value="P:cell wall macromolecule catabolic process"/>
    <property type="evidence" value="ECO:0007669"/>
    <property type="project" value="InterPro"/>
</dbReference>
<dbReference type="AlphaFoldDB" id="A0AA86PNG6"/>
<name>A0AA86PNG6_9EUKA</name>
<reference evidence="4 5" key="2">
    <citation type="submission" date="2024-07" db="EMBL/GenBank/DDBJ databases">
        <authorList>
            <person name="Akdeniz Z."/>
        </authorList>
    </citation>
    <scope>NUCLEOTIDE SEQUENCE [LARGE SCALE GENOMIC DNA]</scope>
</reference>
<dbReference type="PANTHER" id="PTHR23208">
    <property type="entry name" value="LYSOZYME PROTEIN"/>
    <property type="match status" value="1"/>
</dbReference>
<dbReference type="EMBL" id="CAXDID020000025">
    <property type="protein sequence ID" value="CAL5990443.1"/>
    <property type="molecule type" value="Genomic_DNA"/>
</dbReference>
<dbReference type="Pfam" id="PF01183">
    <property type="entry name" value="Glyco_hydro_25"/>
    <property type="match status" value="1"/>
</dbReference>